<comment type="caution">
    <text evidence="2">The sequence shown here is derived from an EMBL/GenBank/DDBJ whole genome shotgun (WGS) entry which is preliminary data.</text>
</comment>
<dbReference type="SUPFAM" id="SSF55729">
    <property type="entry name" value="Acyl-CoA N-acyltransferases (Nat)"/>
    <property type="match status" value="1"/>
</dbReference>
<evidence type="ECO:0000313" key="3">
    <source>
        <dbReference type="Proteomes" id="UP000318050"/>
    </source>
</evidence>
<dbReference type="EMBL" id="VITT01000002">
    <property type="protein sequence ID" value="TWB63849.1"/>
    <property type="molecule type" value="Genomic_DNA"/>
</dbReference>
<dbReference type="InterPro" id="IPR000182">
    <property type="entry name" value="GNAT_dom"/>
</dbReference>
<dbReference type="Proteomes" id="UP000318050">
    <property type="component" value="Unassembled WGS sequence"/>
</dbReference>
<dbReference type="Gene3D" id="3.40.630.30">
    <property type="match status" value="1"/>
</dbReference>
<dbReference type="Pfam" id="PF13302">
    <property type="entry name" value="Acetyltransf_3"/>
    <property type="match status" value="1"/>
</dbReference>
<name>A0A560J095_9PROT</name>
<organism evidence="2 3">
    <name type="scientific">Nitrospirillum amazonense</name>
    <dbReference type="NCBI Taxonomy" id="28077"/>
    <lineage>
        <taxon>Bacteria</taxon>
        <taxon>Pseudomonadati</taxon>
        <taxon>Pseudomonadota</taxon>
        <taxon>Alphaproteobacteria</taxon>
        <taxon>Rhodospirillales</taxon>
        <taxon>Azospirillaceae</taxon>
        <taxon>Nitrospirillum</taxon>
    </lineage>
</organism>
<accession>A0A560J095</accession>
<dbReference type="AlphaFoldDB" id="A0A560J095"/>
<evidence type="ECO:0000259" key="1">
    <source>
        <dbReference type="Pfam" id="PF13302"/>
    </source>
</evidence>
<dbReference type="InterPro" id="IPR016181">
    <property type="entry name" value="Acyl_CoA_acyltransferase"/>
</dbReference>
<gene>
    <name evidence="2" type="ORF">FBZ92_10227</name>
</gene>
<dbReference type="PANTHER" id="PTHR43328">
    <property type="entry name" value="ACETYLTRANSFERASE-RELATED"/>
    <property type="match status" value="1"/>
</dbReference>
<dbReference type="PANTHER" id="PTHR43328:SF1">
    <property type="entry name" value="N-ACETYLTRANSFERASE DOMAIN-CONTAINING PROTEIN"/>
    <property type="match status" value="1"/>
</dbReference>
<dbReference type="GO" id="GO:0016747">
    <property type="term" value="F:acyltransferase activity, transferring groups other than amino-acyl groups"/>
    <property type="evidence" value="ECO:0007669"/>
    <property type="project" value="InterPro"/>
</dbReference>
<reference evidence="2 3" key="1">
    <citation type="submission" date="2019-06" db="EMBL/GenBank/DDBJ databases">
        <title>Genomic Encyclopedia of Type Strains, Phase IV (KMG-V): Genome sequencing to study the core and pangenomes of soil and plant-associated prokaryotes.</title>
        <authorList>
            <person name="Whitman W."/>
        </authorList>
    </citation>
    <scope>NUCLEOTIDE SEQUENCE [LARGE SCALE GENOMIC DNA]</scope>
    <source>
        <strain evidence="2 3">BR 11140</strain>
    </source>
</reference>
<feature type="domain" description="N-acetyltransferase" evidence="1">
    <location>
        <begin position="9"/>
        <end position="142"/>
    </location>
</feature>
<protein>
    <submittedName>
        <fullName evidence="2">RimJ/RimL family protein N-acetyltransferase</fullName>
    </submittedName>
</protein>
<sequence length="170" mass="18203">MSPASPPMYLRPVADADLPIFFAQQADPMANAMAVFGAARPDDRIAFDAKWARIRINPDLLTRTVVTDGPEGKGTVAGYVAHFPLIGQPAIAYWLGRAFWGRGIASAAVTQFIAGIPTRPLYARVAVSNMASARVLSRAGFHAVGSDQAHAPSLNRMVEEVIFRLDDGPA</sequence>
<evidence type="ECO:0000313" key="2">
    <source>
        <dbReference type="EMBL" id="TWB63849.1"/>
    </source>
</evidence>
<proteinExistence type="predicted"/>